<feature type="region of interest" description="Disordered" evidence="1">
    <location>
        <begin position="214"/>
        <end position="247"/>
    </location>
</feature>
<feature type="chain" id="PRO_5029777783" description="RRM domain-containing protein" evidence="2">
    <location>
        <begin position="18"/>
        <end position="349"/>
    </location>
</feature>
<protein>
    <recommendedName>
        <fullName evidence="5">RRM domain-containing protein</fullName>
    </recommendedName>
</protein>
<evidence type="ECO:0000313" key="3">
    <source>
        <dbReference type="EMBL" id="KAF5940218.1"/>
    </source>
</evidence>
<feature type="signal peptide" evidence="2">
    <location>
        <begin position="1"/>
        <end position="17"/>
    </location>
</feature>
<evidence type="ECO:0000256" key="2">
    <source>
        <dbReference type="SAM" id="SignalP"/>
    </source>
</evidence>
<evidence type="ECO:0008006" key="5">
    <source>
        <dbReference type="Google" id="ProtNLM"/>
    </source>
</evidence>
<feature type="compositionally biased region" description="Low complexity" evidence="1">
    <location>
        <begin position="54"/>
        <end position="69"/>
    </location>
</feature>
<gene>
    <name evidence="3" type="ORF">HYC85_021385</name>
</gene>
<comment type="caution">
    <text evidence="3">The sequence shown here is derived from an EMBL/GenBank/DDBJ whole genome shotgun (WGS) entry which is preliminary data.</text>
</comment>
<sequence>MRFVYLYSIFLFAKVLAEPEEKGSSGTNKMLPHREFHGRSLAPSQSPEKLDIASSVPSGPGVEPSTVGSMVSGPSFPHMPSVPRVASQVVPSVQASSVSQQTSSGLQSAQSNYVKVWEGNLYGQRQGQPVFITRLEGYRSASAFETLVANWPPTMQIVRLYSQDHMNKKQYVGKADCLVFRAMNQHGFLGQLQEKKLVSGYGCVQATDIESAAKATTSPNAARSSASTDATTTANASATNAATTTNPSTNAATAAATAFTDAATAFTDAATATATATAADFTVAATDFTVAANDFTVAATTTAATTNGRDRNGSSLCSRSEPVTVSISGTSVITRATKHVWRRVYELNN</sequence>
<name>A0A7J7GLI0_CAMSI</name>
<organism evidence="3 4">
    <name type="scientific">Camellia sinensis</name>
    <name type="common">Tea plant</name>
    <name type="synonym">Thea sinensis</name>
    <dbReference type="NCBI Taxonomy" id="4442"/>
    <lineage>
        <taxon>Eukaryota</taxon>
        <taxon>Viridiplantae</taxon>
        <taxon>Streptophyta</taxon>
        <taxon>Embryophyta</taxon>
        <taxon>Tracheophyta</taxon>
        <taxon>Spermatophyta</taxon>
        <taxon>Magnoliopsida</taxon>
        <taxon>eudicotyledons</taxon>
        <taxon>Gunneridae</taxon>
        <taxon>Pentapetalae</taxon>
        <taxon>asterids</taxon>
        <taxon>Ericales</taxon>
        <taxon>Theaceae</taxon>
        <taxon>Camellia</taxon>
    </lineage>
</organism>
<accession>A0A7J7GLI0</accession>
<keyword evidence="4" id="KW-1185">Reference proteome</keyword>
<reference evidence="3 4" key="2">
    <citation type="submission" date="2020-07" db="EMBL/GenBank/DDBJ databases">
        <title>Genome assembly of wild tea tree DASZ reveals pedigree and selection history of tea varieties.</title>
        <authorList>
            <person name="Zhang W."/>
        </authorList>
    </citation>
    <scope>NUCLEOTIDE SEQUENCE [LARGE SCALE GENOMIC DNA]</scope>
    <source>
        <strain evidence="4">cv. G240</strain>
        <tissue evidence="3">Leaf</tissue>
    </source>
</reference>
<feature type="compositionally biased region" description="Low complexity" evidence="1">
    <location>
        <begin position="220"/>
        <end position="247"/>
    </location>
</feature>
<keyword evidence="2" id="KW-0732">Signal</keyword>
<feature type="region of interest" description="Disordered" evidence="1">
    <location>
        <begin position="38"/>
        <end position="74"/>
    </location>
</feature>
<proteinExistence type="predicted"/>
<dbReference type="GO" id="GO:0016592">
    <property type="term" value="C:mediator complex"/>
    <property type="evidence" value="ECO:0007669"/>
    <property type="project" value="TreeGrafter"/>
</dbReference>
<dbReference type="PANTHER" id="PTHR12433">
    <property type="entry name" value="MEDIATOR OF RNA POLYMERASE II TRANSCRIPTION SUBUNIT 25"/>
    <property type="match status" value="1"/>
</dbReference>
<dbReference type="GO" id="GO:0045944">
    <property type="term" value="P:positive regulation of transcription by RNA polymerase II"/>
    <property type="evidence" value="ECO:0007669"/>
    <property type="project" value="TreeGrafter"/>
</dbReference>
<evidence type="ECO:0000313" key="4">
    <source>
        <dbReference type="Proteomes" id="UP000593564"/>
    </source>
</evidence>
<dbReference type="Proteomes" id="UP000593564">
    <property type="component" value="Unassembled WGS sequence"/>
</dbReference>
<evidence type="ECO:0000256" key="1">
    <source>
        <dbReference type="SAM" id="MobiDB-lite"/>
    </source>
</evidence>
<dbReference type="AlphaFoldDB" id="A0A7J7GLI0"/>
<dbReference type="EMBL" id="JACBKZ010000010">
    <property type="protein sequence ID" value="KAF5940218.1"/>
    <property type="molecule type" value="Genomic_DNA"/>
</dbReference>
<reference evidence="4" key="1">
    <citation type="journal article" date="2020" name="Nat. Commun.">
        <title>Genome assembly of wild tea tree DASZ reveals pedigree and selection history of tea varieties.</title>
        <authorList>
            <person name="Zhang W."/>
            <person name="Zhang Y."/>
            <person name="Qiu H."/>
            <person name="Guo Y."/>
            <person name="Wan H."/>
            <person name="Zhang X."/>
            <person name="Scossa F."/>
            <person name="Alseekh S."/>
            <person name="Zhang Q."/>
            <person name="Wang P."/>
            <person name="Xu L."/>
            <person name="Schmidt M.H."/>
            <person name="Jia X."/>
            <person name="Li D."/>
            <person name="Zhu A."/>
            <person name="Guo F."/>
            <person name="Chen W."/>
            <person name="Ni D."/>
            <person name="Usadel B."/>
            <person name="Fernie A.R."/>
            <person name="Wen W."/>
        </authorList>
    </citation>
    <scope>NUCLEOTIDE SEQUENCE [LARGE SCALE GENOMIC DNA]</scope>
    <source>
        <strain evidence="4">cv. G240</strain>
    </source>
</reference>
<dbReference type="GO" id="GO:0005667">
    <property type="term" value="C:transcription regulator complex"/>
    <property type="evidence" value="ECO:0007669"/>
    <property type="project" value="TreeGrafter"/>
</dbReference>
<dbReference type="PANTHER" id="PTHR12433:SF20">
    <property type="entry name" value="MEDIATOR OF RNA POLYMERASE II TRANSCRIPTION SUBUNIT 25"/>
    <property type="match status" value="1"/>
</dbReference>